<keyword evidence="1" id="KW-0732">Signal</keyword>
<evidence type="ECO:0000313" key="3">
    <source>
        <dbReference type="Proteomes" id="UP000076078"/>
    </source>
</evidence>
<name>A0A151ZCH7_TIELA</name>
<reference evidence="2 3" key="1">
    <citation type="submission" date="2015-12" db="EMBL/GenBank/DDBJ databases">
        <title>Dictyostelia acquired genes for synthesis and detection of signals that induce cell-type specialization by lateral gene transfer from prokaryotes.</title>
        <authorList>
            <person name="Gloeckner G."/>
            <person name="Schaap P."/>
        </authorList>
    </citation>
    <scope>NUCLEOTIDE SEQUENCE [LARGE SCALE GENOMIC DNA]</scope>
    <source>
        <strain evidence="2 3">TK</strain>
    </source>
</reference>
<feature type="signal peptide" evidence="1">
    <location>
        <begin position="1"/>
        <end position="20"/>
    </location>
</feature>
<protein>
    <submittedName>
        <fullName evidence="2">Uncharacterized protein</fullName>
    </submittedName>
</protein>
<proteinExistence type="predicted"/>
<gene>
    <name evidence="2" type="ORF">DLAC_07425</name>
</gene>
<evidence type="ECO:0000313" key="2">
    <source>
        <dbReference type="EMBL" id="KYQ91648.1"/>
    </source>
</evidence>
<keyword evidence="3" id="KW-1185">Reference proteome</keyword>
<dbReference type="Proteomes" id="UP000076078">
    <property type="component" value="Unassembled WGS sequence"/>
</dbReference>
<dbReference type="AlphaFoldDB" id="A0A151ZCH7"/>
<sequence>MNKFLSIVILVICTVKLVRNDVTPNYLWGIFYSSGQYVVSKYDLQNGSYFPIENYKFPPNTNYGEPLDILWVNCSSLMIACSDSRSLTLVSLEFANSEFSVYKSMQYPGYNYNIISGSLGYDDLTGVLYATAIRIGAIPTSSTGGFKYDSSDDLDIIDSSYNSTILSWDFEYLAFKDRGIDGLVTNYSTATDSLFNQQTSQFIVNLDHDYMDDYIYMYNISSGAINSYFISYDFSQLVIIDDTLYAVSEDTGFLMVYKIDMSGDVQMVTEIPKAVADINFSFLAFDEFIILVTDPSENRIQNTISILNTQTQYSKTYVIGHQSNSTVTGSYYMVSL</sequence>
<organism evidence="2 3">
    <name type="scientific">Tieghemostelium lacteum</name>
    <name type="common">Slime mold</name>
    <name type="synonym">Dictyostelium lacteum</name>
    <dbReference type="NCBI Taxonomy" id="361077"/>
    <lineage>
        <taxon>Eukaryota</taxon>
        <taxon>Amoebozoa</taxon>
        <taxon>Evosea</taxon>
        <taxon>Eumycetozoa</taxon>
        <taxon>Dictyostelia</taxon>
        <taxon>Dictyosteliales</taxon>
        <taxon>Raperosteliaceae</taxon>
        <taxon>Tieghemostelium</taxon>
    </lineage>
</organism>
<accession>A0A151ZCH7</accession>
<evidence type="ECO:0000256" key="1">
    <source>
        <dbReference type="SAM" id="SignalP"/>
    </source>
</evidence>
<dbReference type="InParanoid" id="A0A151ZCH7"/>
<comment type="caution">
    <text evidence="2">The sequence shown here is derived from an EMBL/GenBank/DDBJ whole genome shotgun (WGS) entry which is preliminary data.</text>
</comment>
<feature type="chain" id="PRO_5007593121" evidence="1">
    <location>
        <begin position="21"/>
        <end position="336"/>
    </location>
</feature>
<dbReference type="EMBL" id="LODT01000034">
    <property type="protein sequence ID" value="KYQ91648.1"/>
    <property type="molecule type" value="Genomic_DNA"/>
</dbReference>